<feature type="compositionally biased region" description="Acidic residues" evidence="1">
    <location>
        <begin position="181"/>
        <end position="190"/>
    </location>
</feature>
<keyword evidence="3" id="KW-1185">Reference proteome</keyword>
<gene>
    <name evidence="2" type="primary">ORF_150</name>
    <name evidence="2" type="ORF">S-TIM4_ORF_150</name>
</gene>
<dbReference type="GeneID" id="54997265"/>
<dbReference type="Proteomes" id="UP000257501">
    <property type="component" value="Segment"/>
</dbReference>
<dbReference type="SUPFAM" id="SSF53300">
    <property type="entry name" value="vWA-like"/>
    <property type="match status" value="1"/>
</dbReference>
<protein>
    <submittedName>
        <fullName evidence="2">Peptidase</fullName>
    </submittedName>
</protein>
<reference evidence="2 3" key="1">
    <citation type="journal article" date="2011" name="Nature">
        <title>Genomic island variability facilitates Prochlorococcus-virus coexistence.</title>
        <authorList>
            <person name="Avrani S."/>
            <person name="Wurtzel O."/>
            <person name="Sharon I."/>
            <person name="Sorek R."/>
            <person name="Lindell D."/>
        </authorList>
    </citation>
    <scope>NUCLEOTIDE SEQUENCE [LARGE SCALE GENOMIC DNA]</scope>
</reference>
<dbReference type="KEGG" id="vg:54997265"/>
<evidence type="ECO:0000313" key="3">
    <source>
        <dbReference type="Proteomes" id="UP000257501"/>
    </source>
</evidence>
<sequence length="740" mass="85172">MINQEVKGTLAKLLATENLTVEHRQVTTAYFDVENRVLCLPIWKSASNTVYDLLVGHEVGHALYTPADDWDKSVPKAFINVLEDARIEKLMKRTYPGLRKSFFDGYKELWNQDFFGVKHEDHENLSLIDRINLYFKGNLNIPFSDEEKAWVNRTGKTETFQEVVDLARDLYGWAKEKQAENEQEDMESDIEIGNGDGNMSGGDSATEMEVKEKDYSEEETSAPEIDPNQPWDSSENPLEDLSEGLNNYSEPIGGDGSDLFNDFDQVDETESITDKALQESLEDLVDDDAKEWVYLGLPKVEIDKLLVSHSTIQSDLEEFFSFYKNGDEDAENYKRECLQYADDHYNKFKKDAQKSVNYLVKQFEMKKSADEYKRAAVSKTGVINTNTLYKYKLTDDIFKKVTTVPEGKNHGLILHLDWSGSMQYQLLDTVKQVFNLVWFCRKAGIPFRVYAFQSSYYGYDHSNCKQWNPGVEPKEGDLGIADDFRLLELLSSKQNAKSLENSLRQIYRQVFAIGGYRMSAMPKYTLGGTPLAEAVFCTRQLVKDLKKVENVQKVNVVCLTDGEANPMSYWTKSPYSTYMQEMREEKFRLAQMCHSRNRVFILRDSDTGYQRKLNGSPYETTKEIVSYMREVTDYNWIGIRLCSKGEVSRLIRMLGMDIQRQDELDKQWKKERFASIKDEVGFSQSFYMPDRGNGEGTQDLTVKQKGEVATKAELQRAFKKHMGSKTTNKTLLNAFIEQIA</sequence>
<name>A0A345AWK3_9CAUD</name>
<dbReference type="InterPro" id="IPR036465">
    <property type="entry name" value="vWFA_dom_sf"/>
</dbReference>
<evidence type="ECO:0000313" key="2">
    <source>
        <dbReference type="EMBL" id="AXF41286.1"/>
    </source>
</evidence>
<accession>A0A345AWK3</accession>
<dbReference type="EMBL" id="MH512890">
    <property type="protein sequence ID" value="AXF41286.1"/>
    <property type="molecule type" value="Genomic_DNA"/>
</dbReference>
<evidence type="ECO:0000256" key="1">
    <source>
        <dbReference type="SAM" id="MobiDB-lite"/>
    </source>
</evidence>
<feature type="region of interest" description="Disordered" evidence="1">
    <location>
        <begin position="176"/>
        <end position="237"/>
    </location>
</feature>
<organism evidence="2 3">
    <name type="scientific">Cyanophage S-TIM4</name>
    <dbReference type="NCBI Taxonomy" id="1048189"/>
    <lineage>
        <taxon>Viruses</taxon>
        <taxon>Duplodnaviria</taxon>
        <taxon>Heunggongvirae</taxon>
        <taxon>Uroviricota</taxon>
        <taxon>Caudoviricetes</taxon>
        <taxon>Pantevenvirales</taxon>
        <taxon>Kyanoviridae</taxon>
        <taxon>Thaumasvirus</taxon>
        <taxon>Thaumasvirus stim4</taxon>
    </lineage>
</organism>
<proteinExistence type="predicted"/>
<dbReference type="RefSeq" id="YP_009806407.1">
    <property type="nucleotide sequence ID" value="NC_048015.1"/>
</dbReference>